<name>A0A955E0S0_UNCKA</name>
<organism evidence="1 2">
    <name type="scientific">candidate division WWE3 bacterium</name>
    <dbReference type="NCBI Taxonomy" id="2053526"/>
    <lineage>
        <taxon>Bacteria</taxon>
        <taxon>Katanobacteria</taxon>
    </lineage>
</organism>
<dbReference type="InterPro" id="IPR009061">
    <property type="entry name" value="DNA-bd_dom_put_sf"/>
</dbReference>
<dbReference type="AlphaFoldDB" id="A0A955E0S0"/>
<accession>A0A955E0S0</accession>
<evidence type="ECO:0008006" key="3">
    <source>
        <dbReference type="Google" id="ProtNLM"/>
    </source>
</evidence>
<gene>
    <name evidence="1" type="ORF">KDA10_02560</name>
</gene>
<protein>
    <recommendedName>
        <fullName evidence="3">HTH merR-type domain-containing protein</fullName>
    </recommendedName>
</protein>
<dbReference type="Gene3D" id="1.10.1660.10">
    <property type="match status" value="1"/>
</dbReference>
<sequence>MKYLTRTQMEKEILNRNISTSIESARKEGLLPRMLRKKLPEGGVGSTGYYPEAMVDYLELIDVLKSEGYTLGQIRQLLTDLVTQETEVMRKKAKVQDLLEDGLEETSEPELKMKMLEALRELDNMEIDENMLFERKLEMFRDDPQAKLKFLLGQNLPEKLRNWQRG</sequence>
<reference evidence="1" key="1">
    <citation type="submission" date="2020-04" db="EMBL/GenBank/DDBJ databases">
        <authorList>
            <person name="Zhang T."/>
        </authorList>
    </citation>
    <scope>NUCLEOTIDE SEQUENCE</scope>
    <source>
        <strain evidence="1">HKST-UBA80</strain>
    </source>
</reference>
<evidence type="ECO:0000313" key="2">
    <source>
        <dbReference type="Proteomes" id="UP000714817"/>
    </source>
</evidence>
<dbReference type="SUPFAM" id="SSF46955">
    <property type="entry name" value="Putative DNA-binding domain"/>
    <property type="match status" value="1"/>
</dbReference>
<evidence type="ECO:0000313" key="1">
    <source>
        <dbReference type="EMBL" id="MCA9302217.1"/>
    </source>
</evidence>
<comment type="caution">
    <text evidence="1">The sequence shown here is derived from an EMBL/GenBank/DDBJ whole genome shotgun (WGS) entry which is preliminary data.</text>
</comment>
<proteinExistence type="predicted"/>
<dbReference type="EMBL" id="JAGQNY010000008">
    <property type="protein sequence ID" value="MCA9302217.1"/>
    <property type="molecule type" value="Genomic_DNA"/>
</dbReference>
<dbReference type="Proteomes" id="UP000714817">
    <property type="component" value="Unassembled WGS sequence"/>
</dbReference>
<reference evidence="1" key="2">
    <citation type="journal article" date="2021" name="Microbiome">
        <title>Successional dynamics and alternative stable states in a saline activated sludge microbial community over 9 years.</title>
        <authorList>
            <person name="Wang Y."/>
            <person name="Ye J."/>
            <person name="Ju F."/>
            <person name="Liu L."/>
            <person name="Boyd J.A."/>
            <person name="Deng Y."/>
            <person name="Parks D.H."/>
            <person name="Jiang X."/>
            <person name="Yin X."/>
            <person name="Woodcroft B.J."/>
            <person name="Tyson G.W."/>
            <person name="Hugenholtz P."/>
            <person name="Polz M.F."/>
            <person name="Zhang T."/>
        </authorList>
    </citation>
    <scope>NUCLEOTIDE SEQUENCE</scope>
    <source>
        <strain evidence="1">HKST-UBA80</strain>
    </source>
</reference>